<feature type="compositionally biased region" description="Basic residues" evidence="9">
    <location>
        <begin position="1"/>
        <end position="11"/>
    </location>
</feature>
<evidence type="ECO:0000256" key="2">
    <source>
        <dbReference type="ARBA" id="ARBA00022618"/>
    </source>
</evidence>
<dbReference type="GO" id="GO:0005524">
    <property type="term" value="F:ATP binding"/>
    <property type="evidence" value="ECO:0007669"/>
    <property type="project" value="UniProtKB-KW"/>
</dbReference>
<dbReference type="Pfam" id="PF00069">
    <property type="entry name" value="Pkinase"/>
    <property type="match status" value="1"/>
</dbReference>
<keyword evidence="3" id="KW-0808">Transferase</keyword>
<accession>A0A8C3CF58</accession>
<evidence type="ECO:0000256" key="1">
    <source>
        <dbReference type="ARBA" id="ARBA00022527"/>
    </source>
</evidence>
<evidence type="ECO:0000256" key="9">
    <source>
        <dbReference type="SAM" id="MobiDB-lite"/>
    </source>
</evidence>
<evidence type="ECO:0000256" key="4">
    <source>
        <dbReference type="ARBA" id="ARBA00022741"/>
    </source>
</evidence>
<organism evidence="11 12">
    <name type="scientific">Cairina moschata</name>
    <name type="common">Muscovy duck</name>
    <dbReference type="NCBI Taxonomy" id="8855"/>
    <lineage>
        <taxon>Eukaryota</taxon>
        <taxon>Metazoa</taxon>
        <taxon>Chordata</taxon>
        <taxon>Craniata</taxon>
        <taxon>Vertebrata</taxon>
        <taxon>Euteleostomi</taxon>
        <taxon>Archelosauria</taxon>
        <taxon>Archosauria</taxon>
        <taxon>Dinosauria</taxon>
        <taxon>Saurischia</taxon>
        <taxon>Theropoda</taxon>
        <taxon>Coelurosauria</taxon>
        <taxon>Aves</taxon>
        <taxon>Neognathae</taxon>
        <taxon>Galloanserae</taxon>
        <taxon>Anseriformes</taxon>
        <taxon>Anatidae</taxon>
        <taxon>Anatinae</taxon>
        <taxon>Cairina</taxon>
    </lineage>
</organism>
<keyword evidence="1" id="KW-0723">Serine/threonine-protein kinase</keyword>
<feature type="compositionally biased region" description="Gly residues" evidence="9">
    <location>
        <begin position="366"/>
        <end position="387"/>
    </location>
</feature>
<evidence type="ECO:0000259" key="10">
    <source>
        <dbReference type="PROSITE" id="PS50011"/>
    </source>
</evidence>
<feature type="region of interest" description="Disordered" evidence="9">
    <location>
        <begin position="267"/>
        <end position="629"/>
    </location>
</feature>
<evidence type="ECO:0000256" key="8">
    <source>
        <dbReference type="ARBA" id="ARBA00041295"/>
    </source>
</evidence>
<dbReference type="GO" id="GO:0051301">
    <property type="term" value="P:cell division"/>
    <property type="evidence" value="ECO:0007669"/>
    <property type="project" value="UniProtKB-KW"/>
</dbReference>
<keyword evidence="7" id="KW-0131">Cell cycle</keyword>
<reference evidence="11" key="1">
    <citation type="submission" date="2025-08" db="UniProtKB">
        <authorList>
            <consortium name="Ensembl"/>
        </authorList>
    </citation>
    <scope>IDENTIFICATION</scope>
</reference>
<keyword evidence="12" id="KW-1185">Reference proteome</keyword>
<name>A0A8C3CF58_CAIMO</name>
<dbReference type="SUPFAM" id="SSF56112">
    <property type="entry name" value="Protein kinase-like (PK-like)"/>
    <property type="match status" value="1"/>
</dbReference>
<dbReference type="PANTHER" id="PTHR24056">
    <property type="entry name" value="CELL DIVISION PROTEIN KINASE"/>
    <property type="match status" value="1"/>
</dbReference>
<feature type="compositionally biased region" description="Low complexity" evidence="9">
    <location>
        <begin position="398"/>
        <end position="411"/>
    </location>
</feature>
<dbReference type="Gene3D" id="3.30.200.20">
    <property type="entry name" value="Phosphorylase Kinase, domain 1"/>
    <property type="match status" value="1"/>
</dbReference>
<proteinExistence type="predicted"/>
<feature type="compositionally biased region" description="Gly residues" evidence="9">
    <location>
        <begin position="614"/>
        <end position="623"/>
    </location>
</feature>
<dbReference type="PROSITE" id="PS50011">
    <property type="entry name" value="PROTEIN_KINASE_DOM"/>
    <property type="match status" value="1"/>
</dbReference>
<sequence>RNWRKSGKVRGGRGAGLGPGPVPVPAAVVTGLPAGTYGTVFKAKNRETHEIVALKRVRLDDDDEGVPSSALREICLLKELKHKNIVRLHDVLHSDKKLTLVFEFCDQDLKKYFDSCNGDLDPEIVKVGAPGSGGCPAVAVQGGHLALTSALCPAVLHVPAAEGPRVLPQPQRAAQGPQAPEPAHQQGEPRGGGGICPPGVPPGSVWGHFGQRGRGCLTLELWLQNGELKLADFGLARAFGIPVRCYSAEVSGPCSCCLGGPSPLCPAASTPPPPPRRSSRCGTGPPTCCSAPSSTPPPSTCGRPAASSQVAVGGTGGVWGPGPRGRGGPGAHPRSLPRACQRGAAALPGERRGRPAEEDFPISFWGAGGEGGCGRSGMGPGARGSPGWGLPSTPEPWPLTAAAPTLLGTPTEEQWPAMAKLPDYKVRRGGGRGGGGRGAGLSRLSPALPHVPRHHLPRQRGAQAQRHRPGPAAGERCGGVLRPCGDGGAAPGPPQPHPPPPPPAEPAEVQPGAADIGGGGPAAPLLHGLLPALGLAPSRAEPRGGEQGTSSPRPPPSPLFIRFLSSAPPGLPRRAGAPASPPAVLAERQDLGGQTPAPLPPPDLSPALAADGTPGAGPGGGTSFPGRCGRGAVRGWYRHKELPPPRAASFLVQRGGAAGAA</sequence>
<feature type="compositionally biased region" description="Pro residues" evidence="9">
    <location>
        <begin position="491"/>
        <end position="505"/>
    </location>
</feature>
<dbReference type="InterPro" id="IPR011009">
    <property type="entry name" value="Kinase-like_dom_sf"/>
</dbReference>
<evidence type="ECO:0000256" key="6">
    <source>
        <dbReference type="ARBA" id="ARBA00022840"/>
    </source>
</evidence>
<dbReference type="PANTHER" id="PTHR24056:SF46">
    <property type="entry name" value="CYCLIN-DEPENDENT KINASE 5"/>
    <property type="match status" value="1"/>
</dbReference>
<dbReference type="GO" id="GO:0051402">
    <property type="term" value="P:neuron apoptotic process"/>
    <property type="evidence" value="ECO:0007669"/>
    <property type="project" value="TreeGrafter"/>
</dbReference>
<keyword evidence="4" id="KW-0547">Nucleotide-binding</keyword>
<reference evidence="11" key="2">
    <citation type="submission" date="2025-09" db="UniProtKB">
        <authorList>
            <consortium name="Ensembl"/>
        </authorList>
    </citation>
    <scope>IDENTIFICATION</scope>
</reference>
<feature type="region of interest" description="Disordered" evidence="9">
    <location>
        <begin position="1"/>
        <end position="20"/>
    </location>
</feature>
<dbReference type="GO" id="GO:0004693">
    <property type="term" value="F:cyclin-dependent protein serine/threonine kinase activity"/>
    <property type="evidence" value="ECO:0007669"/>
    <property type="project" value="TreeGrafter"/>
</dbReference>
<keyword evidence="2" id="KW-0132">Cell division</keyword>
<dbReference type="AlphaFoldDB" id="A0A8C3CF58"/>
<dbReference type="SMART" id="SM00220">
    <property type="entry name" value="S_TKc"/>
    <property type="match status" value="1"/>
</dbReference>
<feature type="compositionally biased region" description="Low complexity" evidence="9">
    <location>
        <begin position="522"/>
        <end position="537"/>
    </location>
</feature>
<feature type="compositionally biased region" description="Low complexity" evidence="9">
    <location>
        <begin position="168"/>
        <end position="188"/>
    </location>
</feature>
<dbReference type="Ensembl" id="ENSCMMT00000020908.1">
    <property type="protein sequence ID" value="ENSCMMP00000019039.1"/>
    <property type="gene ID" value="ENSCMMG00000012022.1"/>
</dbReference>
<protein>
    <recommendedName>
        <fullName evidence="8">Cell division protein kinase 5</fullName>
    </recommendedName>
</protein>
<dbReference type="InterPro" id="IPR000719">
    <property type="entry name" value="Prot_kinase_dom"/>
</dbReference>
<dbReference type="GO" id="GO:0005737">
    <property type="term" value="C:cytoplasm"/>
    <property type="evidence" value="ECO:0007669"/>
    <property type="project" value="TreeGrafter"/>
</dbReference>
<evidence type="ECO:0000256" key="5">
    <source>
        <dbReference type="ARBA" id="ARBA00022777"/>
    </source>
</evidence>
<dbReference type="GO" id="GO:0048489">
    <property type="term" value="P:synaptic vesicle transport"/>
    <property type="evidence" value="ECO:0007669"/>
    <property type="project" value="TreeGrafter"/>
</dbReference>
<evidence type="ECO:0000256" key="3">
    <source>
        <dbReference type="ARBA" id="ARBA00022679"/>
    </source>
</evidence>
<dbReference type="GO" id="GO:0005634">
    <property type="term" value="C:nucleus"/>
    <property type="evidence" value="ECO:0007669"/>
    <property type="project" value="TreeGrafter"/>
</dbReference>
<evidence type="ECO:0000256" key="7">
    <source>
        <dbReference type="ARBA" id="ARBA00023306"/>
    </source>
</evidence>
<keyword evidence="6" id="KW-0067">ATP-binding</keyword>
<keyword evidence="5" id="KW-0418">Kinase</keyword>
<feature type="compositionally biased region" description="Low complexity" evidence="9">
    <location>
        <begin position="566"/>
        <end position="578"/>
    </location>
</feature>
<evidence type="ECO:0000313" key="11">
    <source>
        <dbReference type="Ensembl" id="ENSCMMP00000019039.1"/>
    </source>
</evidence>
<evidence type="ECO:0000313" key="12">
    <source>
        <dbReference type="Proteomes" id="UP000694556"/>
    </source>
</evidence>
<feature type="compositionally biased region" description="Low complexity" evidence="9">
    <location>
        <begin position="280"/>
        <end position="293"/>
    </location>
</feature>
<dbReference type="GO" id="GO:0007409">
    <property type="term" value="P:axonogenesis"/>
    <property type="evidence" value="ECO:0007669"/>
    <property type="project" value="TreeGrafter"/>
</dbReference>
<dbReference type="InterPro" id="IPR050108">
    <property type="entry name" value="CDK"/>
</dbReference>
<dbReference type="Proteomes" id="UP000694556">
    <property type="component" value="Unassembled WGS sequence"/>
</dbReference>
<feature type="region of interest" description="Disordered" evidence="9">
    <location>
        <begin position="167"/>
        <end position="197"/>
    </location>
</feature>
<feature type="domain" description="Protein kinase" evidence="10">
    <location>
        <begin position="26"/>
        <end position="407"/>
    </location>
</feature>
<dbReference type="FunFam" id="3.30.200.20:FF:000144">
    <property type="entry name" value="Cyclin-dependent kinase 5"/>
    <property type="match status" value="1"/>
</dbReference>
<feature type="compositionally biased region" description="Gly residues" evidence="9">
    <location>
        <begin position="313"/>
        <end position="330"/>
    </location>
</feature>